<dbReference type="InterPro" id="IPR059242">
    <property type="entry name" value="mS23_dom"/>
</dbReference>
<organism evidence="8">
    <name type="scientific">Chromera velia CCMP2878</name>
    <dbReference type="NCBI Taxonomy" id="1169474"/>
    <lineage>
        <taxon>Eukaryota</taxon>
        <taxon>Sar</taxon>
        <taxon>Alveolata</taxon>
        <taxon>Colpodellida</taxon>
        <taxon>Chromeraceae</taxon>
        <taxon>Chromera</taxon>
    </lineage>
</organism>
<keyword evidence="4" id="KW-0496">Mitochondrion</keyword>
<feature type="compositionally biased region" description="Basic and acidic residues" evidence="7">
    <location>
        <begin position="289"/>
        <end position="298"/>
    </location>
</feature>
<evidence type="ECO:0000256" key="6">
    <source>
        <dbReference type="ARBA" id="ARBA00035137"/>
    </source>
</evidence>
<feature type="region of interest" description="Disordered" evidence="7">
    <location>
        <begin position="245"/>
        <end position="314"/>
    </location>
</feature>
<evidence type="ECO:0000313" key="8">
    <source>
        <dbReference type="EMBL" id="CEM51855.1"/>
    </source>
</evidence>
<dbReference type="EMBL" id="CDMZ01005075">
    <property type="protein sequence ID" value="CEM51855.1"/>
    <property type="molecule type" value="Genomic_DNA"/>
</dbReference>
<evidence type="ECO:0000256" key="5">
    <source>
        <dbReference type="ARBA" id="ARBA00023274"/>
    </source>
</evidence>
<feature type="compositionally biased region" description="Basic and acidic residues" evidence="7">
    <location>
        <begin position="254"/>
        <end position="276"/>
    </location>
</feature>
<evidence type="ECO:0000256" key="4">
    <source>
        <dbReference type="ARBA" id="ARBA00023128"/>
    </source>
</evidence>
<feature type="compositionally biased region" description="Basic residues" evidence="7">
    <location>
        <begin position="562"/>
        <end position="574"/>
    </location>
</feature>
<evidence type="ECO:0000256" key="7">
    <source>
        <dbReference type="SAM" id="MobiDB-lite"/>
    </source>
</evidence>
<keyword evidence="3" id="KW-0689">Ribosomal protein</keyword>
<comment type="subcellular location">
    <subcellularLocation>
        <location evidence="1">Mitochondrion</location>
    </subcellularLocation>
</comment>
<name>A0A0G4I4J2_9ALVE</name>
<keyword evidence="5" id="KW-0687">Ribonucleoprotein</keyword>
<feature type="region of interest" description="Disordered" evidence="7">
    <location>
        <begin position="924"/>
        <end position="944"/>
    </location>
</feature>
<reference evidence="8" key="1">
    <citation type="submission" date="2014-11" db="EMBL/GenBank/DDBJ databases">
        <authorList>
            <person name="Otto D Thomas"/>
            <person name="Naeem Raeece"/>
        </authorList>
    </citation>
    <scope>NUCLEOTIDE SEQUENCE</scope>
</reference>
<dbReference type="CDD" id="cd23701">
    <property type="entry name" value="At1g26750"/>
    <property type="match status" value="1"/>
</dbReference>
<accession>A0A0G4I4J2</accession>
<feature type="region of interest" description="Disordered" evidence="7">
    <location>
        <begin position="555"/>
        <end position="594"/>
    </location>
</feature>
<protein>
    <recommendedName>
        <fullName evidence="6">Small ribosomal subunit protein mS23</fullName>
    </recommendedName>
</protein>
<evidence type="ECO:0000256" key="3">
    <source>
        <dbReference type="ARBA" id="ARBA00022980"/>
    </source>
</evidence>
<feature type="compositionally biased region" description="Basic and acidic residues" evidence="7">
    <location>
        <begin position="934"/>
        <end position="943"/>
    </location>
</feature>
<proteinExistence type="inferred from homology"/>
<evidence type="ECO:0000256" key="1">
    <source>
        <dbReference type="ARBA" id="ARBA00004173"/>
    </source>
</evidence>
<feature type="compositionally biased region" description="Basic and acidic residues" evidence="7">
    <location>
        <begin position="575"/>
        <end position="591"/>
    </location>
</feature>
<comment type="similarity">
    <text evidence="2">Belongs to the mitochondrion-specific ribosomal protein mS23 family.</text>
</comment>
<feature type="non-terminal residue" evidence="8">
    <location>
        <position position="1371"/>
    </location>
</feature>
<gene>
    <name evidence="8" type="ORF">Cvel_10909</name>
</gene>
<evidence type="ECO:0000256" key="2">
    <source>
        <dbReference type="ARBA" id="ARBA00009864"/>
    </source>
</evidence>
<sequence length="1371" mass="153808">MATHPNASNFRRALRPDVVSRCRALVASRAIARPRWLQWVERAPPLPLRNLHVEAPHGRIVHNSYPYIVSRILKKWPDLRFHDCYVKGNEWHPGADRYRGDHPVSQIAVRALRCINQKERGAGEKSSCGTSGNTGDVGRAIRAAAAGLKMRRVMQEREQKILMATARESGREVKPLYTTAQAYLLDAMAERERAALTEIRNKLRLTSIRRRHSAIFAGRVKKREGGDSQKIGIWSFGSAVEEGERVEEEFGGCGDEKRDLEKMSEGVRDRAEETREGRRRRQPYSQMKENTRDTREDLSASQTSPPEDQSRPISRLEEIPKLPEGLEISIQKWRAVCVVLSKAESIKVPWWMFRSLLEREEGKGDVLSGLSEFSEDDLEMLWGEGKGKSGTQGHLRLVPVFADSSVGEEALNFVDVVRGASGAVESSLDPNSDSLCGCWKALGLEEEWLEGNERALSHSVRLIENESGKTQADSQWWKEVAVQERQGVTDAHVWTGNLGKLREPSSALSFLQRGLAFRPRSLRNWNAAVSSLVRSERQLLGAVVDMLQVEEAFEGDWEHSQREHRRRSQKRRVMPTKEGKEHWRPQVEKREGHKQKRAADLVLRVLLALFPQRLARPPAPPSPWKGEGVQIDVGAKSGEQTSERQADARIVRESERALQIERMREFWRSATQEIKEMGRNLVLVPCDKAPHNCVLICKSLYRQILERETLSEASNFTHMGEEEWASNESWVSGELRGLFLVGGETRKDSDKGVDESGASLKGRECGMKVDRSGDGHSEELELFHKGREKTRTNTALLQSSCTEHGKRGLNGVAYVYWLPKMHKGRFFGCRLITAAHRSRTALASRVLSKCLAFMWETEVRRGRTDLTGRLERTTLQQPQSRSGFGIDSFEEVLSDLSRLSSRLATFDLPKSTKGEAEEWNFKSGLGRSTQGIEGSEREQDLRQPSEVPRILSFDVEQLYSSIPHEDLIERVGEVLSRFWKKRDGYTLEVGLGPEGQNVTSVVWTTDARGPMEGPRAAVAHRTLFVSQESLLRLLSLILRDASVEALGGRVRARQKKGIPTGTPAGPQLANFYLLAYELRALDKLAAAKGPQAILMFRWTYRFIDDLLCVIPPASFLPDLHGSFEEAQKGPGIVERPAPGVALASAEAERVLSSVYPSWLNLVDTGRAEGGDERGVVFLGIRICWKRDSRGWKVCCDLASKDLKLPFQIAPSGSGDPEGDSPSALMAAAFFAKLERIRKVCTCSSDPQAFRRRIMKLFYETMETSRQSGGSLRPSDLKALLLSLLASVRQSVETDTKEKASRFGEYFSWIEQQAESEVESVNLHGYGLTDSSLPPVVEGLCVMSTLRELLLPYNKYGVSALPALPSLKQVKV</sequence>